<keyword evidence="2" id="KW-0812">Transmembrane</keyword>
<feature type="non-terminal residue" evidence="3">
    <location>
        <position position="602"/>
    </location>
</feature>
<feature type="transmembrane region" description="Helical" evidence="2">
    <location>
        <begin position="501"/>
        <end position="520"/>
    </location>
</feature>
<evidence type="ECO:0000256" key="1">
    <source>
        <dbReference type="SAM" id="MobiDB-lite"/>
    </source>
</evidence>
<evidence type="ECO:0000313" key="4">
    <source>
        <dbReference type="Proteomes" id="UP000250572"/>
    </source>
</evidence>
<name>A0A315VSW1_GAMAF</name>
<evidence type="ECO:0008006" key="5">
    <source>
        <dbReference type="Google" id="ProtNLM"/>
    </source>
</evidence>
<proteinExistence type="predicted"/>
<evidence type="ECO:0000256" key="2">
    <source>
        <dbReference type="SAM" id="Phobius"/>
    </source>
</evidence>
<gene>
    <name evidence="3" type="ORF">CCH79_00020134</name>
</gene>
<accession>A0A315VSW1</accession>
<dbReference type="PANTHER" id="PTHR47027:SF30">
    <property type="entry name" value="THAP-TYPE DOMAIN-CONTAINING PROTEIN"/>
    <property type="match status" value="1"/>
</dbReference>
<dbReference type="Proteomes" id="UP000250572">
    <property type="component" value="Unassembled WGS sequence"/>
</dbReference>
<keyword evidence="2" id="KW-1133">Transmembrane helix</keyword>
<keyword evidence="2" id="KW-0472">Membrane</keyword>
<feature type="region of interest" description="Disordered" evidence="1">
    <location>
        <begin position="380"/>
        <end position="404"/>
    </location>
</feature>
<dbReference type="EMBL" id="NHOQ01001162">
    <property type="protein sequence ID" value="PWA26336.1"/>
    <property type="molecule type" value="Genomic_DNA"/>
</dbReference>
<feature type="compositionally biased region" description="Polar residues" evidence="1">
    <location>
        <begin position="395"/>
        <end position="404"/>
    </location>
</feature>
<dbReference type="PANTHER" id="PTHR47027">
    <property type="entry name" value="REVERSE TRANSCRIPTASE DOMAIN-CONTAINING PROTEIN"/>
    <property type="match status" value="1"/>
</dbReference>
<keyword evidence="4" id="KW-1185">Reference proteome</keyword>
<organism evidence="3 4">
    <name type="scientific">Gambusia affinis</name>
    <name type="common">Western mosquitofish</name>
    <name type="synonym">Heterandria affinis</name>
    <dbReference type="NCBI Taxonomy" id="33528"/>
    <lineage>
        <taxon>Eukaryota</taxon>
        <taxon>Metazoa</taxon>
        <taxon>Chordata</taxon>
        <taxon>Craniata</taxon>
        <taxon>Vertebrata</taxon>
        <taxon>Euteleostomi</taxon>
        <taxon>Actinopterygii</taxon>
        <taxon>Neopterygii</taxon>
        <taxon>Teleostei</taxon>
        <taxon>Neoteleostei</taxon>
        <taxon>Acanthomorphata</taxon>
        <taxon>Ovalentaria</taxon>
        <taxon>Atherinomorphae</taxon>
        <taxon>Cyprinodontiformes</taxon>
        <taxon>Poeciliidae</taxon>
        <taxon>Poeciliinae</taxon>
        <taxon>Gambusia</taxon>
    </lineage>
</organism>
<comment type="caution">
    <text evidence="3">The sequence shown here is derived from an EMBL/GenBank/DDBJ whole genome shotgun (WGS) entry which is preliminary data.</text>
</comment>
<evidence type="ECO:0000313" key="3">
    <source>
        <dbReference type="EMBL" id="PWA26336.1"/>
    </source>
</evidence>
<dbReference type="AlphaFoldDB" id="A0A315VSW1"/>
<sequence>MTLLLPDILFGSNEMMWARGREVAPERQLAPEETLEATRGWSVVNGGAMPGAVPVAGMESGGCHLASVRGIRWRASTQCQYGSIRAVCEQMFCCAFAPTQLKRKTSLLLLSRVEGTSWGPCRTGAVRGGRGVHLLGPDKESFYRDITETAQSCERKVRWIVKPQILEEQSGFCPGRGTLDQRYTLSRVLEAGVTVSATKSKTMVFSQKREECLLHVREDVLSQEEEFKDLLMFFTNKGKMERIGTMSAGKWVLYRSVVSIYFPTHIYGHELWVMIERTRLRYKCPKLVFSIQSKVRSLTLRDRVRSSVIQEGLRVEPLLRHLERSQLRTTRRGVNGESSGSPIPRLSLFDGRHVGEIEKAHNVPSQGQHHIIPTINRVGAAVHPPPEAPDGGPESPQSRVESFSMASPNYSHARGFASATTQVTCHFDCQFPSAASGVPQAKKTQSDSFFSLIASLTEGVHQRVRGRELEINRRIGAMSALKRVLYQSIVVKRELSQKAKFLIYWTIYVPTLIYGHELWVMTERTRLRMQTAEMGFLCRVSGLSLRERVRSSVIQEGLRVEPLLLHIESSQLRWLGHLVRMPPGPSRILDAATSNPQLPTEP</sequence>
<reference evidence="3 4" key="1">
    <citation type="journal article" date="2018" name="G3 (Bethesda)">
        <title>A High-Quality Reference Genome for the Invasive Mosquitofish Gambusia affinis Using a Chicago Library.</title>
        <authorList>
            <person name="Hoffberg S.L."/>
            <person name="Troendle N.J."/>
            <person name="Glenn T.C."/>
            <person name="Mahmud O."/>
            <person name="Louha S."/>
            <person name="Chalopin D."/>
            <person name="Bennetzen J.L."/>
            <person name="Mauricio R."/>
        </authorList>
    </citation>
    <scope>NUCLEOTIDE SEQUENCE [LARGE SCALE GENOMIC DNA]</scope>
    <source>
        <strain evidence="3">NE01/NJP1002.9</strain>
        <tissue evidence="3">Muscle</tissue>
    </source>
</reference>
<protein>
    <recommendedName>
        <fullName evidence="5">Reverse transcriptase domain-containing protein</fullName>
    </recommendedName>
</protein>